<dbReference type="VEuPathDB" id="FungiDB:CIMG_00442"/>
<dbReference type="EMBL" id="GG704911">
    <property type="protein sequence ID" value="EAS35088.1"/>
    <property type="molecule type" value="Genomic_DNA"/>
</dbReference>
<dbReference type="OMA" id="PMPRDSQ"/>
<dbReference type="InParanoid" id="A0A0E1RY79"/>
<feature type="compositionally biased region" description="Acidic residues" evidence="1">
    <location>
        <begin position="329"/>
        <end position="350"/>
    </location>
</feature>
<dbReference type="GeneID" id="4566139"/>
<feature type="region of interest" description="Disordered" evidence="1">
    <location>
        <begin position="103"/>
        <end position="124"/>
    </location>
</feature>
<dbReference type="Proteomes" id="UP000001261">
    <property type="component" value="Unassembled WGS sequence"/>
</dbReference>
<dbReference type="AlphaFoldDB" id="A0A0E1RY79"/>
<organism evidence="2 3">
    <name type="scientific">Coccidioides immitis (strain RS)</name>
    <name type="common">Valley fever fungus</name>
    <dbReference type="NCBI Taxonomy" id="246410"/>
    <lineage>
        <taxon>Eukaryota</taxon>
        <taxon>Fungi</taxon>
        <taxon>Dikarya</taxon>
        <taxon>Ascomycota</taxon>
        <taxon>Pezizomycotina</taxon>
        <taxon>Eurotiomycetes</taxon>
        <taxon>Eurotiomycetidae</taxon>
        <taxon>Onygenales</taxon>
        <taxon>Onygenaceae</taxon>
        <taxon>Coccidioides</taxon>
    </lineage>
</organism>
<evidence type="ECO:0008006" key="4">
    <source>
        <dbReference type="Google" id="ProtNLM"/>
    </source>
</evidence>
<dbReference type="KEGG" id="cim:CIMG_00442"/>
<evidence type="ECO:0000313" key="2">
    <source>
        <dbReference type="EMBL" id="EAS35088.1"/>
    </source>
</evidence>
<feature type="compositionally biased region" description="Basic and acidic residues" evidence="1">
    <location>
        <begin position="103"/>
        <end position="114"/>
    </location>
</feature>
<accession>A0A0E1RY79</accession>
<feature type="compositionally biased region" description="Basic and acidic residues" evidence="1">
    <location>
        <begin position="558"/>
        <end position="575"/>
    </location>
</feature>
<proteinExistence type="predicted"/>
<name>A0A0E1RY79_COCIM</name>
<feature type="region of interest" description="Disordered" evidence="1">
    <location>
        <begin position="289"/>
        <end position="584"/>
    </location>
</feature>
<dbReference type="STRING" id="246410.A0A0E1RY79"/>
<feature type="region of interest" description="Disordered" evidence="1">
    <location>
        <begin position="1"/>
        <end position="28"/>
    </location>
</feature>
<protein>
    <recommendedName>
        <fullName evidence="4">LYR family protein</fullName>
    </recommendedName>
</protein>
<keyword evidence="3" id="KW-1185">Reference proteome</keyword>
<reference evidence="3" key="1">
    <citation type="journal article" date="2009" name="Genome Res.">
        <title>Comparative genomic analyses of the human fungal pathogens Coccidioides and their relatives.</title>
        <authorList>
            <person name="Sharpton T.J."/>
            <person name="Stajich J.E."/>
            <person name="Rounsley S.D."/>
            <person name="Gardner M.J."/>
            <person name="Wortman J.R."/>
            <person name="Jordar V.S."/>
            <person name="Maiti R."/>
            <person name="Kodira C.D."/>
            <person name="Neafsey D.E."/>
            <person name="Zeng Q."/>
            <person name="Hung C.-Y."/>
            <person name="McMahan C."/>
            <person name="Muszewska A."/>
            <person name="Grynberg M."/>
            <person name="Mandel M.A."/>
            <person name="Kellner E.M."/>
            <person name="Barker B.M."/>
            <person name="Galgiani J.N."/>
            <person name="Orbach M.J."/>
            <person name="Kirkland T.N."/>
            <person name="Cole G.T."/>
            <person name="Henn M.R."/>
            <person name="Birren B.W."/>
            <person name="Taylor J.W."/>
        </authorList>
    </citation>
    <scope>NUCLEOTIDE SEQUENCE [LARGE SCALE GENOMIC DNA]</scope>
    <source>
        <strain evidence="3">RS</strain>
    </source>
</reference>
<evidence type="ECO:0000256" key="1">
    <source>
        <dbReference type="SAM" id="MobiDB-lite"/>
    </source>
</evidence>
<gene>
    <name evidence="2" type="ORF">CIMG_00442</name>
</gene>
<dbReference type="OrthoDB" id="275715at2759"/>
<feature type="compositionally biased region" description="Basic and acidic residues" evidence="1">
    <location>
        <begin position="319"/>
        <end position="328"/>
    </location>
</feature>
<evidence type="ECO:0000313" key="3">
    <source>
        <dbReference type="Proteomes" id="UP000001261"/>
    </source>
</evidence>
<feature type="compositionally biased region" description="Polar residues" evidence="1">
    <location>
        <begin position="505"/>
        <end position="520"/>
    </location>
</feature>
<reference evidence="3" key="2">
    <citation type="journal article" date="2010" name="Genome Res.">
        <title>Population genomic sequencing of Coccidioides fungi reveals recent hybridization and transposon control.</title>
        <authorList>
            <person name="Neafsey D.E."/>
            <person name="Barker B.M."/>
            <person name="Sharpton T.J."/>
            <person name="Stajich J.E."/>
            <person name="Park D.J."/>
            <person name="Whiston E."/>
            <person name="Hung C.-Y."/>
            <person name="McMahan C."/>
            <person name="White J."/>
            <person name="Sykes S."/>
            <person name="Heiman D."/>
            <person name="Young S."/>
            <person name="Zeng Q."/>
            <person name="Abouelleil A."/>
            <person name="Aftuck L."/>
            <person name="Bessette D."/>
            <person name="Brown A."/>
            <person name="FitzGerald M."/>
            <person name="Lui A."/>
            <person name="Macdonald J.P."/>
            <person name="Priest M."/>
            <person name="Orbach M.J."/>
            <person name="Galgiani J.N."/>
            <person name="Kirkland T.N."/>
            <person name="Cole G.T."/>
            <person name="Birren B.W."/>
            <person name="Henn M.R."/>
            <person name="Taylor J.W."/>
            <person name="Rounsley S.D."/>
        </authorList>
    </citation>
    <scope>GENOME REANNOTATION</scope>
    <source>
        <strain evidence="3">RS</strain>
    </source>
</reference>
<sequence>MVPFRSSRTRSQALAETAPNRTRAGQIDHDVFEGLPVRRWSRQHATFSQTPKHEELDTTAVGPYAMPELPMPRDSNLLTPLSRSLLRAARAGCTYIKPVRKDPDVEEKEVKGEEPAGPPPTYERTFTTVKWTTIPRNLEPPEVEFLAKRRPGLPSLYGAGAVAVNTGAGIGVVITGNHTPMRKTKFKKVDAATGQVAIYEAWVPEGHRVEGEITDETEITTDNPDVTIVSASPAPGTVVDGVGVVDQEGVVVAEPEGSMVAVVRRRHPPPKRKAKGIGRGRKKKVMFTQDDVAASPAHGNDGVGHETGGRIIEPSSQRSDQEDKHVGGEEEEEDEDEEDGDGSEEEEEFGEEAKSQTKPETPPTTTAAEDQKELPKEQISQQELPENVPRDKSSSPDLPLSKAAADRTETTTTENYQEARPTNDLPEASSSVLQVDKASDSQPEVQTTEHEEANEQQVVSNPDEPLQPAEGAQTEEETSARSPQSTNVDVAPPSIPEPSEEQAKPETSVTPDPTKTSASPVQPEAGTGPVRFEDGEVDLLGSLEASLDNPAQPSEEQSTDHLPEQQPEKQERVNEEQLDVTMAD</sequence>
<dbReference type="RefSeq" id="XP_001246671.1">
    <property type="nucleotide sequence ID" value="XM_001246670.2"/>
</dbReference>